<gene>
    <name evidence="1" type="ORF">BDV26DRAFT_136186</name>
</gene>
<organism evidence="1 2">
    <name type="scientific">Aspergillus bertholletiae</name>
    <dbReference type="NCBI Taxonomy" id="1226010"/>
    <lineage>
        <taxon>Eukaryota</taxon>
        <taxon>Fungi</taxon>
        <taxon>Dikarya</taxon>
        <taxon>Ascomycota</taxon>
        <taxon>Pezizomycotina</taxon>
        <taxon>Eurotiomycetes</taxon>
        <taxon>Eurotiomycetidae</taxon>
        <taxon>Eurotiales</taxon>
        <taxon>Aspergillaceae</taxon>
        <taxon>Aspergillus</taxon>
        <taxon>Aspergillus subgen. Circumdati</taxon>
    </lineage>
</organism>
<sequence length="156" mass="18314">MLMEDCRPDLLSVENSNGYTAAELAEARSEEQLMGRRYRFGTLRAVIRELEYFDSDFVSLSRDFMQRESQFAEMQMVRQTMYEAYLKWAKLLPKQKRRLVSLLEANEVVRKVVTRCREENMPTCRKQSNDAMIAWYERASRSSSTGVSRVQNMVSV</sequence>
<name>A0A5N7AN11_9EURO</name>
<reference evidence="1 2" key="1">
    <citation type="submission" date="2019-04" db="EMBL/GenBank/DDBJ databases">
        <title>Friends and foes A comparative genomics studyof 23 Aspergillus species from section Flavi.</title>
        <authorList>
            <consortium name="DOE Joint Genome Institute"/>
            <person name="Kjaerbolling I."/>
            <person name="Vesth T."/>
            <person name="Frisvad J.C."/>
            <person name="Nybo J.L."/>
            <person name="Theobald S."/>
            <person name="Kildgaard S."/>
            <person name="Isbrandt T."/>
            <person name="Kuo A."/>
            <person name="Sato A."/>
            <person name="Lyhne E.K."/>
            <person name="Kogle M.E."/>
            <person name="Wiebenga A."/>
            <person name="Kun R.S."/>
            <person name="Lubbers R.J."/>
            <person name="Makela M.R."/>
            <person name="Barry K."/>
            <person name="Chovatia M."/>
            <person name="Clum A."/>
            <person name="Daum C."/>
            <person name="Haridas S."/>
            <person name="He G."/>
            <person name="LaButti K."/>
            <person name="Lipzen A."/>
            <person name="Mondo S."/>
            <person name="Riley R."/>
            <person name="Salamov A."/>
            <person name="Simmons B.A."/>
            <person name="Magnuson J.K."/>
            <person name="Henrissat B."/>
            <person name="Mortensen U.H."/>
            <person name="Larsen T.O."/>
            <person name="Devries R.P."/>
            <person name="Grigoriev I.V."/>
            <person name="Machida M."/>
            <person name="Baker S.E."/>
            <person name="Andersen M.R."/>
        </authorList>
    </citation>
    <scope>NUCLEOTIDE SEQUENCE [LARGE SCALE GENOMIC DNA]</scope>
    <source>
        <strain evidence="1 2">IBT 29228</strain>
    </source>
</reference>
<protein>
    <submittedName>
        <fullName evidence="1">Uncharacterized protein</fullName>
    </submittedName>
</protein>
<evidence type="ECO:0000313" key="1">
    <source>
        <dbReference type="EMBL" id="KAE8371272.1"/>
    </source>
</evidence>
<evidence type="ECO:0000313" key="2">
    <source>
        <dbReference type="Proteomes" id="UP000326198"/>
    </source>
</evidence>
<dbReference type="Proteomes" id="UP000326198">
    <property type="component" value="Unassembled WGS sequence"/>
</dbReference>
<keyword evidence="2" id="KW-1185">Reference proteome</keyword>
<dbReference type="AlphaFoldDB" id="A0A5N7AN11"/>
<accession>A0A5N7AN11</accession>
<proteinExistence type="predicted"/>
<dbReference type="EMBL" id="ML736444">
    <property type="protein sequence ID" value="KAE8371272.1"/>
    <property type="molecule type" value="Genomic_DNA"/>
</dbReference>